<keyword evidence="5" id="KW-1185">Reference proteome</keyword>
<dbReference type="PROSITE" id="PS50088">
    <property type="entry name" value="ANK_REPEAT"/>
    <property type="match status" value="1"/>
</dbReference>
<sequence>MTLCAALSIAILATISAEVNLANHFEHATFETLIVTVPLKPIHSPYPKNYDPSPSNAILKPLVIHIPIPFAYKESKAVPWEYGVKMPSKKVEAQALADDITNIAGMESGRVYKPQDLWKGQQAEEKKKGKVNEAKERKEVIEDEATKFLKIIYHSEYKLLEEEILTEGKGHNQPLHISVKCGNYMLVKVLINNGSSLNVMPKSTLNKIHSTSSQLRTSDNAIDTLLNY</sequence>
<dbReference type="InterPro" id="IPR036770">
    <property type="entry name" value="Ankyrin_rpt-contain_sf"/>
</dbReference>
<feature type="signal peptide" evidence="3">
    <location>
        <begin position="1"/>
        <end position="17"/>
    </location>
</feature>
<feature type="non-terminal residue" evidence="4">
    <location>
        <position position="1"/>
    </location>
</feature>
<evidence type="ECO:0000256" key="3">
    <source>
        <dbReference type="SAM" id="SignalP"/>
    </source>
</evidence>
<evidence type="ECO:0000256" key="2">
    <source>
        <dbReference type="PROSITE-ProRule" id="PRU00023"/>
    </source>
</evidence>
<comment type="subcellular location">
    <subcellularLocation>
        <location evidence="1">Cell membrane</location>
        <topology evidence="1">Peripheral membrane protein</topology>
        <orientation evidence="1">Cytoplasmic side</orientation>
    </subcellularLocation>
</comment>
<gene>
    <name evidence="4" type="ORF">CR513_37527</name>
</gene>
<evidence type="ECO:0000313" key="4">
    <source>
        <dbReference type="EMBL" id="RDX81754.1"/>
    </source>
</evidence>
<organism evidence="4 5">
    <name type="scientific">Mucuna pruriens</name>
    <name type="common">Velvet bean</name>
    <name type="synonym">Dolichos pruriens</name>
    <dbReference type="NCBI Taxonomy" id="157652"/>
    <lineage>
        <taxon>Eukaryota</taxon>
        <taxon>Viridiplantae</taxon>
        <taxon>Streptophyta</taxon>
        <taxon>Embryophyta</taxon>
        <taxon>Tracheophyta</taxon>
        <taxon>Spermatophyta</taxon>
        <taxon>Magnoliopsida</taxon>
        <taxon>eudicotyledons</taxon>
        <taxon>Gunneridae</taxon>
        <taxon>Pentapetalae</taxon>
        <taxon>rosids</taxon>
        <taxon>fabids</taxon>
        <taxon>Fabales</taxon>
        <taxon>Fabaceae</taxon>
        <taxon>Papilionoideae</taxon>
        <taxon>50 kb inversion clade</taxon>
        <taxon>NPAAA clade</taxon>
        <taxon>indigoferoid/millettioid clade</taxon>
        <taxon>Phaseoleae</taxon>
        <taxon>Mucuna</taxon>
    </lineage>
</organism>
<dbReference type="PROSITE" id="PS50297">
    <property type="entry name" value="ANK_REP_REGION"/>
    <property type="match status" value="1"/>
</dbReference>
<feature type="repeat" description="ANK" evidence="2">
    <location>
        <begin position="170"/>
        <end position="202"/>
    </location>
</feature>
<dbReference type="InterPro" id="IPR002110">
    <property type="entry name" value="Ankyrin_rpt"/>
</dbReference>
<accession>A0A371FTV3</accession>
<dbReference type="EMBL" id="QJKJ01007836">
    <property type="protein sequence ID" value="RDX81754.1"/>
    <property type="molecule type" value="Genomic_DNA"/>
</dbReference>
<evidence type="ECO:0000256" key="1">
    <source>
        <dbReference type="ARBA" id="ARBA00004413"/>
    </source>
</evidence>
<name>A0A371FTV3_MUCPR</name>
<keyword evidence="2" id="KW-0040">ANK repeat</keyword>
<dbReference type="Proteomes" id="UP000257109">
    <property type="component" value="Unassembled WGS sequence"/>
</dbReference>
<dbReference type="OrthoDB" id="1430331at2759"/>
<evidence type="ECO:0000313" key="5">
    <source>
        <dbReference type="Proteomes" id="UP000257109"/>
    </source>
</evidence>
<reference evidence="4" key="1">
    <citation type="submission" date="2018-05" db="EMBL/GenBank/DDBJ databases">
        <title>Draft genome of Mucuna pruriens seed.</title>
        <authorList>
            <person name="Nnadi N.E."/>
            <person name="Vos R."/>
            <person name="Hasami M.H."/>
            <person name="Devisetty U.K."/>
            <person name="Aguiy J.C."/>
        </authorList>
    </citation>
    <scope>NUCLEOTIDE SEQUENCE [LARGE SCALE GENOMIC DNA]</scope>
    <source>
        <strain evidence="4">JCA_2017</strain>
    </source>
</reference>
<dbReference type="GO" id="GO:0005886">
    <property type="term" value="C:plasma membrane"/>
    <property type="evidence" value="ECO:0007669"/>
    <property type="project" value="UniProtKB-SubCell"/>
</dbReference>
<dbReference type="PANTHER" id="PTHR32108">
    <property type="entry name" value="DNA-DIRECTED RNA POLYMERASE SUBUNIT ALPHA"/>
    <property type="match status" value="1"/>
</dbReference>
<proteinExistence type="predicted"/>
<comment type="caution">
    <text evidence="4">The sequence shown here is derived from an EMBL/GenBank/DDBJ whole genome shotgun (WGS) entry which is preliminary data.</text>
</comment>
<protein>
    <submittedName>
        <fullName evidence="4">Uncharacterized protein</fullName>
    </submittedName>
</protein>
<feature type="chain" id="PRO_5016804537" evidence="3">
    <location>
        <begin position="18"/>
        <end position="228"/>
    </location>
</feature>
<keyword evidence="3" id="KW-0732">Signal</keyword>
<dbReference type="PANTHER" id="PTHR32108:SF9">
    <property type="entry name" value="REVERSE TRANSCRIPTASE RNASE H-LIKE DOMAIN-CONTAINING PROTEIN"/>
    <property type="match status" value="1"/>
</dbReference>
<dbReference type="AlphaFoldDB" id="A0A371FTV3"/>
<dbReference type="Gene3D" id="1.25.40.20">
    <property type="entry name" value="Ankyrin repeat-containing domain"/>
    <property type="match status" value="1"/>
</dbReference>